<dbReference type="Proteomes" id="UP000287447">
    <property type="component" value="Unassembled WGS sequence"/>
</dbReference>
<organism evidence="4 5">
    <name type="scientific">Hwanghaeella grinnelliae</name>
    <dbReference type="NCBI Taxonomy" id="2500179"/>
    <lineage>
        <taxon>Bacteria</taxon>
        <taxon>Pseudomonadati</taxon>
        <taxon>Pseudomonadota</taxon>
        <taxon>Alphaproteobacteria</taxon>
        <taxon>Rhodospirillales</taxon>
        <taxon>Rhodospirillaceae</taxon>
        <taxon>Hwanghaeella</taxon>
    </lineage>
</organism>
<accession>A0A3S2VQN6</accession>
<evidence type="ECO:0000313" key="5">
    <source>
        <dbReference type="Proteomes" id="UP000287447"/>
    </source>
</evidence>
<dbReference type="GO" id="GO:0009395">
    <property type="term" value="P:phospholipid catabolic process"/>
    <property type="evidence" value="ECO:0007669"/>
    <property type="project" value="UniProtKB-KW"/>
</dbReference>
<comment type="subcellular location">
    <subcellularLocation>
        <location evidence="1">Cell inner membrane</location>
        <topology evidence="1">Multi-pass membrane protein</topology>
    </subcellularLocation>
</comment>
<dbReference type="GO" id="GO:0006655">
    <property type="term" value="P:phosphatidylglycerol biosynthetic process"/>
    <property type="evidence" value="ECO:0007669"/>
    <property type="project" value="UniProtKB-UniPathway"/>
</dbReference>
<dbReference type="Pfam" id="PF04608">
    <property type="entry name" value="PgpA"/>
    <property type="match status" value="1"/>
</dbReference>
<dbReference type="GO" id="GO:0005886">
    <property type="term" value="C:plasma membrane"/>
    <property type="evidence" value="ECO:0007669"/>
    <property type="project" value="UniProtKB-SubCell"/>
</dbReference>
<evidence type="ECO:0000313" key="4">
    <source>
        <dbReference type="EMBL" id="RVU39360.1"/>
    </source>
</evidence>
<reference evidence="5" key="1">
    <citation type="submission" date="2019-01" db="EMBL/GenBank/DDBJ databases">
        <title>Gri0909 isolated from a small marine red alga.</title>
        <authorList>
            <person name="Kim J."/>
            <person name="Jeong S.E."/>
            <person name="Jeon C.O."/>
        </authorList>
    </citation>
    <scope>NUCLEOTIDE SEQUENCE [LARGE SCALE GENOMIC DNA]</scope>
    <source>
        <strain evidence="5">Gri0909</strain>
    </source>
</reference>
<evidence type="ECO:0000259" key="3">
    <source>
        <dbReference type="Pfam" id="PF04608"/>
    </source>
</evidence>
<keyword evidence="1 2" id="KW-0812">Transmembrane</keyword>
<evidence type="ECO:0000256" key="2">
    <source>
        <dbReference type="SAM" id="Phobius"/>
    </source>
</evidence>
<dbReference type="InterPro" id="IPR007686">
    <property type="entry name" value="YutG/PgpA"/>
</dbReference>
<comment type="catalytic activity">
    <reaction evidence="1">
        <text>a 1,2-diacyl-sn-glycero-3-phospho-(1'-sn-glycero-3'-phosphate) + H2O = a 1,2-diacyl-sn-glycero-3-phospho-(1'-sn-glycerol) + phosphate</text>
        <dbReference type="Rhea" id="RHEA:33751"/>
        <dbReference type="ChEBI" id="CHEBI:15377"/>
        <dbReference type="ChEBI" id="CHEBI:43474"/>
        <dbReference type="ChEBI" id="CHEBI:60110"/>
        <dbReference type="ChEBI" id="CHEBI:64716"/>
        <dbReference type="EC" id="3.1.3.27"/>
    </reaction>
</comment>
<feature type="transmembrane region" description="Helical" evidence="2">
    <location>
        <begin position="85"/>
        <end position="112"/>
    </location>
</feature>
<dbReference type="AlphaFoldDB" id="A0A3S2VQN6"/>
<feature type="transmembrane region" description="Helical" evidence="2">
    <location>
        <begin position="48"/>
        <end position="65"/>
    </location>
</feature>
<gene>
    <name evidence="4" type="ORF">EOI86_09000</name>
</gene>
<keyword evidence="1" id="KW-0479">Metal-binding</keyword>
<feature type="transmembrane region" description="Helical" evidence="2">
    <location>
        <begin position="20"/>
        <end position="41"/>
    </location>
</feature>
<dbReference type="SUPFAM" id="SSF101307">
    <property type="entry name" value="YutG-like"/>
    <property type="match status" value="1"/>
</dbReference>
<dbReference type="GO" id="GO:0046872">
    <property type="term" value="F:metal ion binding"/>
    <property type="evidence" value="ECO:0007669"/>
    <property type="project" value="UniProtKB-KW"/>
</dbReference>
<keyword evidence="1 2" id="KW-0472">Membrane</keyword>
<dbReference type="InterPro" id="IPR036681">
    <property type="entry name" value="PgpA-like_sf"/>
</dbReference>
<comment type="pathway">
    <text evidence="1">Phospholipid metabolism; phosphatidylglycerol biosynthesis; phosphatidylglycerol from CDP-diacylglycerol: step 2/2.</text>
</comment>
<dbReference type="InterPro" id="IPR026037">
    <property type="entry name" value="PgpA"/>
</dbReference>
<dbReference type="GO" id="GO:0008962">
    <property type="term" value="F:phosphatidylglycerophosphatase activity"/>
    <property type="evidence" value="ECO:0007669"/>
    <property type="project" value="UniProtKB-EC"/>
</dbReference>
<dbReference type="RefSeq" id="WP_127764731.1">
    <property type="nucleotide sequence ID" value="NZ_SADE01000001.1"/>
</dbReference>
<keyword evidence="1" id="KW-1208">Phospholipid metabolism</keyword>
<dbReference type="OrthoDB" id="9804091at2"/>
<keyword evidence="1" id="KW-0378">Hydrolase</keyword>
<comment type="cofactor">
    <cofactor evidence="1">
        <name>Mg(2+)</name>
        <dbReference type="ChEBI" id="CHEBI:18420"/>
    </cofactor>
</comment>
<keyword evidence="1" id="KW-0997">Cell inner membrane</keyword>
<name>A0A3S2VQN6_9PROT</name>
<sequence>MRPSLTDPGILIATWFGSGYLTPAPGTWGTIAALPFAWFMIQAVPPTWLIPAAIILLAVGTWAANRFDILTQGHDASEIVVDEVVGVWLTLGIMALYAPLTWVAWIVAFVLFRAFDIVKPFPINLIDRHMGGGFGVMLDDVLAGVFAGVAGILAMMLLKKLAII</sequence>
<feature type="transmembrane region" description="Helical" evidence="2">
    <location>
        <begin position="133"/>
        <end position="158"/>
    </location>
</feature>
<keyword evidence="1" id="KW-0442">Lipid degradation</keyword>
<dbReference type="PANTHER" id="PTHR36305:SF1">
    <property type="entry name" value="PHOSPHATIDYLGLYCEROPHOSPHATASE A"/>
    <property type="match status" value="1"/>
</dbReference>
<dbReference type="PIRSF" id="PIRSF006162">
    <property type="entry name" value="PgpA"/>
    <property type="match status" value="1"/>
</dbReference>
<dbReference type="PANTHER" id="PTHR36305">
    <property type="entry name" value="PHOSPHATIDYLGLYCEROPHOSPHATASE A"/>
    <property type="match status" value="1"/>
</dbReference>
<keyword evidence="5" id="KW-1185">Reference proteome</keyword>
<protein>
    <recommendedName>
        <fullName evidence="1">Phosphatidylglycerophosphatase A</fullName>
        <ecNumber evidence="1">3.1.3.27</ecNumber>
    </recommendedName>
    <alternativeName>
        <fullName evidence="1">Phosphatidylglycerolphosphate phosphatase A</fullName>
    </alternativeName>
</protein>
<keyword evidence="1" id="KW-0595">Phospholipid degradation</keyword>
<comment type="function">
    <text evidence="1">Lipid phosphatase which dephosphorylates phosphatidylglycerophosphate (PGP) to phosphatidylglycerol (PG).</text>
</comment>
<proteinExistence type="predicted"/>
<dbReference type="CDD" id="cd06971">
    <property type="entry name" value="PgpA"/>
    <property type="match status" value="1"/>
</dbReference>
<keyword evidence="1" id="KW-0443">Lipid metabolism</keyword>
<dbReference type="EC" id="3.1.3.27" evidence="1"/>
<keyword evidence="2" id="KW-1133">Transmembrane helix</keyword>
<evidence type="ECO:0000256" key="1">
    <source>
        <dbReference type="PIRNR" id="PIRNR006162"/>
    </source>
</evidence>
<feature type="domain" description="YutG/PgpA" evidence="3">
    <location>
        <begin position="11"/>
        <end position="154"/>
    </location>
</feature>
<dbReference type="EMBL" id="SADE01000001">
    <property type="protein sequence ID" value="RVU39360.1"/>
    <property type="molecule type" value="Genomic_DNA"/>
</dbReference>
<dbReference type="UniPathway" id="UPA00084">
    <property type="reaction ID" value="UER00504"/>
</dbReference>
<keyword evidence="1" id="KW-0460">Magnesium</keyword>
<keyword evidence="1" id="KW-1003">Cell membrane</keyword>
<comment type="caution">
    <text evidence="4">The sequence shown here is derived from an EMBL/GenBank/DDBJ whole genome shotgun (WGS) entry which is preliminary data.</text>
</comment>